<dbReference type="GO" id="GO:0004497">
    <property type="term" value="F:monooxygenase activity"/>
    <property type="evidence" value="ECO:0007669"/>
    <property type="project" value="UniProtKB-KW"/>
</dbReference>
<dbReference type="PANTHER" id="PTHR46300:SF1">
    <property type="entry name" value="P450, PUTATIVE (EUROFUNG)-RELATED"/>
    <property type="match status" value="1"/>
</dbReference>
<evidence type="ECO:0000256" key="2">
    <source>
        <dbReference type="ARBA" id="ARBA00010617"/>
    </source>
</evidence>
<keyword evidence="4" id="KW-0479">Metal-binding</keyword>
<dbReference type="InterPro" id="IPR036396">
    <property type="entry name" value="Cyt_P450_sf"/>
</dbReference>
<proteinExistence type="inferred from homology"/>
<dbReference type="GO" id="GO:0020037">
    <property type="term" value="F:heme binding"/>
    <property type="evidence" value="ECO:0007669"/>
    <property type="project" value="InterPro"/>
</dbReference>
<organism evidence="9 10">
    <name type="scientific">Suillus subaureus</name>
    <dbReference type="NCBI Taxonomy" id="48587"/>
    <lineage>
        <taxon>Eukaryota</taxon>
        <taxon>Fungi</taxon>
        <taxon>Dikarya</taxon>
        <taxon>Basidiomycota</taxon>
        <taxon>Agaricomycotina</taxon>
        <taxon>Agaricomycetes</taxon>
        <taxon>Agaricomycetidae</taxon>
        <taxon>Boletales</taxon>
        <taxon>Suillineae</taxon>
        <taxon>Suillaceae</taxon>
        <taxon>Suillus</taxon>
    </lineage>
</organism>
<dbReference type="RefSeq" id="XP_041186310.1">
    <property type="nucleotide sequence ID" value="XM_041341267.1"/>
</dbReference>
<evidence type="ECO:0000256" key="3">
    <source>
        <dbReference type="ARBA" id="ARBA00022617"/>
    </source>
</evidence>
<dbReference type="GO" id="GO:0016705">
    <property type="term" value="F:oxidoreductase activity, acting on paired donors, with incorporation or reduction of molecular oxygen"/>
    <property type="evidence" value="ECO:0007669"/>
    <property type="project" value="InterPro"/>
</dbReference>
<feature type="signal peptide" evidence="8">
    <location>
        <begin position="1"/>
        <end position="17"/>
    </location>
</feature>
<evidence type="ECO:0000256" key="5">
    <source>
        <dbReference type="ARBA" id="ARBA00023002"/>
    </source>
</evidence>
<evidence type="ECO:0000256" key="1">
    <source>
        <dbReference type="ARBA" id="ARBA00001971"/>
    </source>
</evidence>
<keyword evidence="8" id="KW-0732">Signal</keyword>
<dbReference type="EMBL" id="JABBWG010000077">
    <property type="protein sequence ID" value="KAG1802516.1"/>
    <property type="molecule type" value="Genomic_DNA"/>
</dbReference>
<comment type="similarity">
    <text evidence="2">Belongs to the cytochrome P450 family.</text>
</comment>
<sequence>MFSAPLFVLYSPATTSATVILTCAGIEYHNGEKSRSLVDRPRAVPAGEILSRGLRMILAPAGEQFRSLRKLQQHTRLQVKAAESYVLIQIGATRDGILDILDNPQGHQAPANSYAASAILRVTYGKFMPTATNEIIIIHKMLMRPGAPLIERYPILKYVPGYTTELELATGRVQYMLENQSLHELARKMAHLSGSLYDAGSDTTTVAIMYVVMASAYYPNAQERTCKSTWISSLVATELPRSPTTTHSSR</sequence>
<dbReference type="Gene3D" id="1.10.630.10">
    <property type="entry name" value="Cytochrome P450"/>
    <property type="match status" value="1"/>
</dbReference>
<keyword evidence="10" id="KW-1185">Reference proteome</keyword>
<dbReference type="OrthoDB" id="2789670at2759"/>
<evidence type="ECO:0000313" key="9">
    <source>
        <dbReference type="EMBL" id="KAG1802516.1"/>
    </source>
</evidence>
<accession>A0A9P7J4N7</accession>
<feature type="chain" id="PRO_5040336361" evidence="8">
    <location>
        <begin position="18"/>
        <end position="250"/>
    </location>
</feature>
<dbReference type="SUPFAM" id="SSF48264">
    <property type="entry name" value="Cytochrome P450"/>
    <property type="match status" value="1"/>
</dbReference>
<evidence type="ECO:0000256" key="4">
    <source>
        <dbReference type="ARBA" id="ARBA00022723"/>
    </source>
</evidence>
<dbReference type="Proteomes" id="UP000807769">
    <property type="component" value="Unassembled WGS sequence"/>
</dbReference>
<dbReference type="GeneID" id="64635283"/>
<evidence type="ECO:0000313" key="10">
    <source>
        <dbReference type="Proteomes" id="UP000807769"/>
    </source>
</evidence>
<protein>
    <submittedName>
        <fullName evidence="9">Uncharacterized protein</fullName>
    </submittedName>
</protein>
<name>A0A9P7J4N7_9AGAM</name>
<dbReference type="AlphaFoldDB" id="A0A9P7J4N7"/>
<keyword evidence="7" id="KW-0503">Monooxygenase</keyword>
<evidence type="ECO:0000256" key="7">
    <source>
        <dbReference type="ARBA" id="ARBA00023033"/>
    </source>
</evidence>
<keyword evidence="5" id="KW-0560">Oxidoreductase</keyword>
<keyword evidence="6" id="KW-0408">Iron</keyword>
<gene>
    <name evidence="9" type="ORF">BJ212DRAFT_1487316</name>
</gene>
<evidence type="ECO:0000256" key="6">
    <source>
        <dbReference type="ARBA" id="ARBA00023004"/>
    </source>
</evidence>
<dbReference type="PANTHER" id="PTHR46300">
    <property type="entry name" value="P450, PUTATIVE (EUROFUNG)-RELATED-RELATED"/>
    <property type="match status" value="1"/>
</dbReference>
<comment type="cofactor">
    <cofactor evidence="1">
        <name>heme</name>
        <dbReference type="ChEBI" id="CHEBI:30413"/>
    </cofactor>
</comment>
<dbReference type="GO" id="GO:0005506">
    <property type="term" value="F:iron ion binding"/>
    <property type="evidence" value="ECO:0007669"/>
    <property type="project" value="InterPro"/>
</dbReference>
<evidence type="ECO:0000256" key="8">
    <source>
        <dbReference type="SAM" id="SignalP"/>
    </source>
</evidence>
<reference evidence="9" key="1">
    <citation type="journal article" date="2020" name="New Phytol.">
        <title>Comparative genomics reveals dynamic genome evolution in host specialist ectomycorrhizal fungi.</title>
        <authorList>
            <person name="Lofgren L.A."/>
            <person name="Nguyen N.H."/>
            <person name="Vilgalys R."/>
            <person name="Ruytinx J."/>
            <person name="Liao H.L."/>
            <person name="Branco S."/>
            <person name="Kuo A."/>
            <person name="LaButti K."/>
            <person name="Lipzen A."/>
            <person name="Andreopoulos W."/>
            <person name="Pangilinan J."/>
            <person name="Riley R."/>
            <person name="Hundley H."/>
            <person name="Na H."/>
            <person name="Barry K."/>
            <person name="Grigoriev I.V."/>
            <person name="Stajich J.E."/>
            <person name="Kennedy P.G."/>
        </authorList>
    </citation>
    <scope>NUCLEOTIDE SEQUENCE</scope>
    <source>
        <strain evidence="9">MN1</strain>
    </source>
</reference>
<comment type="caution">
    <text evidence="9">The sequence shown here is derived from an EMBL/GenBank/DDBJ whole genome shotgun (WGS) entry which is preliminary data.</text>
</comment>
<dbReference type="InterPro" id="IPR050364">
    <property type="entry name" value="Cytochrome_P450_fung"/>
</dbReference>
<keyword evidence="3" id="KW-0349">Heme</keyword>